<protein>
    <submittedName>
        <fullName evidence="1">HET-domain-containing protein</fullName>
    </submittedName>
</protein>
<name>A0A9W9FHR7_9EURO</name>
<keyword evidence="2" id="KW-1185">Reference proteome</keyword>
<reference evidence="1" key="1">
    <citation type="submission" date="2022-11" db="EMBL/GenBank/DDBJ databases">
        <authorList>
            <person name="Petersen C."/>
        </authorList>
    </citation>
    <scope>NUCLEOTIDE SEQUENCE</scope>
    <source>
        <strain evidence="1">IBT 30069</strain>
    </source>
</reference>
<proteinExistence type="predicted"/>
<dbReference type="EMBL" id="JAPQKH010000004">
    <property type="protein sequence ID" value="KAJ5100421.1"/>
    <property type="molecule type" value="Genomic_DNA"/>
</dbReference>
<sequence length="188" mass="21543">MSAPDGLITCLQCSTLKCYYEYEVQEQGPGNRMVKYQDELHDNIDTWRMFCFHFDCHNCPPSKKLDSLCEKCCHLRLRHIVRCGLYNYFAPENEGNRTRGTGLVFDLGTLEQVRESASHCVMCEVFANVAQAQNKPQALPDHILEIYIDLSKRSLLNVNYSFKLGLRLKDGKAETFITPSPTSLSHTR</sequence>
<dbReference type="AlphaFoldDB" id="A0A9W9FHR7"/>
<dbReference type="Proteomes" id="UP001149165">
    <property type="component" value="Unassembled WGS sequence"/>
</dbReference>
<gene>
    <name evidence="1" type="ORF">N7456_006473</name>
</gene>
<accession>A0A9W9FHR7</accession>
<evidence type="ECO:0000313" key="1">
    <source>
        <dbReference type="EMBL" id="KAJ5100421.1"/>
    </source>
</evidence>
<reference evidence="1" key="2">
    <citation type="journal article" date="2023" name="IMA Fungus">
        <title>Comparative genomic study of the Penicillium genus elucidates a diverse pangenome and 15 lateral gene transfer events.</title>
        <authorList>
            <person name="Petersen C."/>
            <person name="Sorensen T."/>
            <person name="Nielsen M.R."/>
            <person name="Sondergaard T.E."/>
            <person name="Sorensen J.L."/>
            <person name="Fitzpatrick D.A."/>
            <person name="Frisvad J.C."/>
            <person name="Nielsen K.L."/>
        </authorList>
    </citation>
    <scope>NUCLEOTIDE SEQUENCE</scope>
    <source>
        <strain evidence="1">IBT 30069</strain>
    </source>
</reference>
<comment type="caution">
    <text evidence="1">The sequence shown here is derived from an EMBL/GenBank/DDBJ whole genome shotgun (WGS) entry which is preliminary data.</text>
</comment>
<evidence type="ECO:0000313" key="2">
    <source>
        <dbReference type="Proteomes" id="UP001149165"/>
    </source>
</evidence>
<organism evidence="1 2">
    <name type="scientific">Penicillium angulare</name>
    <dbReference type="NCBI Taxonomy" id="116970"/>
    <lineage>
        <taxon>Eukaryota</taxon>
        <taxon>Fungi</taxon>
        <taxon>Dikarya</taxon>
        <taxon>Ascomycota</taxon>
        <taxon>Pezizomycotina</taxon>
        <taxon>Eurotiomycetes</taxon>
        <taxon>Eurotiomycetidae</taxon>
        <taxon>Eurotiales</taxon>
        <taxon>Aspergillaceae</taxon>
        <taxon>Penicillium</taxon>
    </lineage>
</organism>